<protein>
    <submittedName>
        <fullName evidence="1">Uncharacterized protein</fullName>
    </submittedName>
</protein>
<organism evidence="1 2">
    <name type="scientific">Levilactobacillus senmaizukei DSM 21775 = NBRC 103853</name>
    <dbReference type="NCBI Taxonomy" id="1423803"/>
    <lineage>
        <taxon>Bacteria</taxon>
        <taxon>Bacillati</taxon>
        <taxon>Bacillota</taxon>
        <taxon>Bacilli</taxon>
        <taxon>Lactobacillales</taxon>
        <taxon>Lactobacillaceae</taxon>
        <taxon>Levilactobacillus</taxon>
    </lineage>
</organism>
<keyword evidence="2" id="KW-1185">Reference proteome</keyword>
<name>A0A0R2DFY6_9LACO</name>
<evidence type="ECO:0000313" key="2">
    <source>
        <dbReference type="Proteomes" id="UP000051589"/>
    </source>
</evidence>
<sequence length="209" mass="23900">MSVVNRLGYLNDYSYSIIQIRLVGTCGTGSTKQIDSSFMRHFRSVRGISAKPSGEFLTGHLFLLLFSGPQYTKNKEVAVTMDFIDLDPIDLQHTPLGTRNQNPKLHDWQLDWQKVAALIHDNHDVMAVVQAGLAEDWLNTQGTIWDEDRGYYRYPNDNRELDDTVFWAASTWATPAILVTFHNELTKSFACYRVGRDPDFHYLGHDNAE</sequence>
<accession>A0A0R2DFY6</accession>
<comment type="caution">
    <text evidence="1">The sequence shown here is derived from an EMBL/GenBank/DDBJ whole genome shotgun (WGS) entry which is preliminary data.</text>
</comment>
<gene>
    <name evidence="1" type="ORF">FD13_GL001268</name>
</gene>
<proteinExistence type="predicted"/>
<dbReference type="Proteomes" id="UP000051589">
    <property type="component" value="Unassembled WGS sequence"/>
</dbReference>
<dbReference type="AlphaFoldDB" id="A0A0R2DFY6"/>
<reference evidence="1 2" key="1">
    <citation type="journal article" date="2015" name="Genome Announc.">
        <title>Expanding the biotechnology potential of lactobacilli through comparative genomics of 213 strains and associated genera.</title>
        <authorList>
            <person name="Sun Z."/>
            <person name="Harris H.M."/>
            <person name="McCann A."/>
            <person name="Guo C."/>
            <person name="Argimon S."/>
            <person name="Zhang W."/>
            <person name="Yang X."/>
            <person name="Jeffery I.B."/>
            <person name="Cooney J.C."/>
            <person name="Kagawa T.F."/>
            <person name="Liu W."/>
            <person name="Song Y."/>
            <person name="Salvetti E."/>
            <person name="Wrobel A."/>
            <person name="Rasinkangas P."/>
            <person name="Parkhill J."/>
            <person name="Rea M.C."/>
            <person name="O'Sullivan O."/>
            <person name="Ritari J."/>
            <person name="Douillard F.P."/>
            <person name="Paul Ross R."/>
            <person name="Yang R."/>
            <person name="Briner A.E."/>
            <person name="Felis G.E."/>
            <person name="de Vos W.M."/>
            <person name="Barrangou R."/>
            <person name="Klaenhammer T.R."/>
            <person name="Caufield P.W."/>
            <person name="Cui Y."/>
            <person name="Zhang H."/>
            <person name="O'Toole P.W."/>
        </authorList>
    </citation>
    <scope>NUCLEOTIDE SEQUENCE [LARGE SCALE GENOMIC DNA]</scope>
    <source>
        <strain evidence="1 2">DSM 21775</strain>
    </source>
</reference>
<evidence type="ECO:0000313" key="1">
    <source>
        <dbReference type="EMBL" id="KRN02952.1"/>
    </source>
</evidence>
<dbReference type="STRING" id="1423803.FD13_GL001268"/>
<dbReference type="EMBL" id="AYZH01000003">
    <property type="protein sequence ID" value="KRN02952.1"/>
    <property type="molecule type" value="Genomic_DNA"/>
</dbReference>
<dbReference type="PATRIC" id="fig|1423803.3.peg.1295"/>